<keyword evidence="3" id="KW-1133">Transmembrane helix</keyword>
<reference evidence="7" key="2">
    <citation type="submission" date="2020-09" db="EMBL/GenBank/DDBJ databases">
        <authorList>
            <person name="Sun Q."/>
            <person name="Sedlacek I."/>
        </authorList>
    </citation>
    <scope>NUCLEOTIDE SEQUENCE</scope>
    <source>
        <strain evidence="7">CCM 7897</strain>
    </source>
</reference>
<evidence type="ECO:0000256" key="3">
    <source>
        <dbReference type="ARBA" id="ARBA00022989"/>
    </source>
</evidence>
<dbReference type="NCBIfam" id="TIGR01352">
    <property type="entry name" value="tonB_Cterm"/>
    <property type="match status" value="1"/>
</dbReference>
<dbReference type="AlphaFoldDB" id="A0A917CEZ4"/>
<dbReference type="Gene3D" id="3.30.1150.10">
    <property type="match status" value="1"/>
</dbReference>
<feature type="signal peptide" evidence="5">
    <location>
        <begin position="1"/>
        <end position="21"/>
    </location>
</feature>
<dbReference type="Pfam" id="PF13103">
    <property type="entry name" value="TonB_2"/>
    <property type="match status" value="1"/>
</dbReference>
<protein>
    <recommendedName>
        <fullName evidence="6">TonB C-terminal domain-containing protein</fullName>
    </recommendedName>
</protein>
<dbReference type="GO" id="GO:0016020">
    <property type="term" value="C:membrane"/>
    <property type="evidence" value="ECO:0007669"/>
    <property type="project" value="UniProtKB-SubCell"/>
</dbReference>
<evidence type="ECO:0000256" key="4">
    <source>
        <dbReference type="ARBA" id="ARBA00023136"/>
    </source>
</evidence>
<evidence type="ECO:0000313" key="7">
    <source>
        <dbReference type="EMBL" id="GGF84107.1"/>
    </source>
</evidence>
<feature type="domain" description="TonB C-terminal" evidence="6">
    <location>
        <begin position="43"/>
        <end position="139"/>
    </location>
</feature>
<comment type="subcellular location">
    <subcellularLocation>
        <location evidence="1">Membrane</location>
        <topology evidence="1">Single-pass membrane protein</topology>
    </subcellularLocation>
</comment>
<evidence type="ECO:0000259" key="6">
    <source>
        <dbReference type="PROSITE" id="PS52015"/>
    </source>
</evidence>
<sequence>MVSRRVVVGSLFATLALTASASAQTQFAQSQLQPPPAPRNRREWARAAWSLMARHRDVPRDMPDREAHFEARVALRLRRDGTLVDADITKSSGRPQLDASVMRMVARSSPFPPLPADMNPAETIILPVVFEFVQDPEKERTVINSETLYQSRRLMDRRRAEDRL</sequence>
<dbReference type="Proteomes" id="UP000606044">
    <property type="component" value="Unassembled WGS sequence"/>
</dbReference>
<keyword evidence="5" id="KW-0732">Signal</keyword>
<gene>
    <name evidence="7" type="ORF">GCM10007301_50080</name>
</gene>
<evidence type="ECO:0000256" key="1">
    <source>
        <dbReference type="ARBA" id="ARBA00004167"/>
    </source>
</evidence>
<dbReference type="InterPro" id="IPR037682">
    <property type="entry name" value="TonB_C"/>
</dbReference>
<keyword evidence="4" id="KW-0472">Membrane</keyword>
<dbReference type="PROSITE" id="PS52015">
    <property type="entry name" value="TONB_CTD"/>
    <property type="match status" value="1"/>
</dbReference>
<dbReference type="RefSeq" id="WP_188583603.1">
    <property type="nucleotide sequence ID" value="NZ_BMCT01000009.1"/>
</dbReference>
<dbReference type="EMBL" id="BMCT01000009">
    <property type="protein sequence ID" value="GGF84107.1"/>
    <property type="molecule type" value="Genomic_DNA"/>
</dbReference>
<proteinExistence type="predicted"/>
<reference evidence="7" key="1">
    <citation type="journal article" date="2014" name="Int. J. Syst. Evol. Microbiol.">
        <title>Complete genome sequence of Corynebacterium casei LMG S-19264T (=DSM 44701T), isolated from a smear-ripened cheese.</title>
        <authorList>
            <consortium name="US DOE Joint Genome Institute (JGI-PGF)"/>
            <person name="Walter F."/>
            <person name="Albersmeier A."/>
            <person name="Kalinowski J."/>
            <person name="Ruckert C."/>
        </authorList>
    </citation>
    <scope>NUCLEOTIDE SEQUENCE</scope>
    <source>
        <strain evidence="7">CCM 7897</strain>
    </source>
</reference>
<evidence type="ECO:0000313" key="8">
    <source>
        <dbReference type="Proteomes" id="UP000606044"/>
    </source>
</evidence>
<dbReference type="SUPFAM" id="SSF74653">
    <property type="entry name" value="TolA/TonB C-terminal domain"/>
    <property type="match status" value="1"/>
</dbReference>
<dbReference type="GO" id="GO:0055085">
    <property type="term" value="P:transmembrane transport"/>
    <property type="evidence" value="ECO:0007669"/>
    <property type="project" value="InterPro"/>
</dbReference>
<feature type="chain" id="PRO_5038030954" description="TonB C-terminal domain-containing protein" evidence="5">
    <location>
        <begin position="22"/>
        <end position="164"/>
    </location>
</feature>
<evidence type="ECO:0000256" key="5">
    <source>
        <dbReference type="SAM" id="SignalP"/>
    </source>
</evidence>
<keyword evidence="2" id="KW-0812">Transmembrane</keyword>
<comment type="caution">
    <text evidence="7">The sequence shown here is derived from an EMBL/GenBank/DDBJ whole genome shotgun (WGS) entry which is preliminary data.</text>
</comment>
<evidence type="ECO:0000256" key="2">
    <source>
        <dbReference type="ARBA" id="ARBA00022692"/>
    </source>
</evidence>
<keyword evidence="8" id="KW-1185">Reference proteome</keyword>
<accession>A0A917CEZ4</accession>
<organism evidence="7 8">
    <name type="scientific">Azorhizobium oxalatiphilum</name>
    <dbReference type="NCBI Taxonomy" id="980631"/>
    <lineage>
        <taxon>Bacteria</taxon>
        <taxon>Pseudomonadati</taxon>
        <taxon>Pseudomonadota</taxon>
        <taxon>Alphaproteobacteria</taxon>
        <taxon>Hyphomicrobiales</taxon>
        <taxon>Xanthobacteraceae</taxon>
        <taxon>Azorhizobium</taxon>
    </lineage>
</organism>
<dbReference type="InterPro" id="IPR006260">
    <property type="entry name" value="TonB/TolA_C"/>
</dbReference>
<name>A0A917CEZ4_9HYPH</name>